<keyword evidence="3" id="KW-1185">Reference proteome</keyword>
<protein>
    <submittedName>
        <fullName evidence="2">Sm ribonucleo</fullName>
    </submittedName>
</protein>
<dbReference type="InterPro" id="IPR010920">
    <property type="entry name" value="LSM_dom_sf"/>
</dbReference>
<gene>
    <name evidence="2" type="ORF">GWK48_05315</name>
</gene>
<dbReference type="OrthoDB" id="24895at2157"/>
<proteinExistence type="predicted"/>
<dbReference type="RefSeq" id="WP_174630284.1">
    <property type="nucleotide sequence ID" value="NZ_CP049074.1"/>
</dbReference>
<dbReference type="EMBL" id="CP049074">
    <property type="protein sequence ID" value="QKQ99873.1"/>
    <property type="molecule type" value="Genomic_DNA"/>
</dbReference>
<dbReference type="KEGG" id="mten:GWK48_05315"/>
<dbReference type="InterPro" id="IPR037156">
    <property type="entry name" value="Lsm_C_sf"/>
</dbReference>
<dbReference type="Gene3D" id="2.30.30.100">
    <property type="match status" value="1"/>
</dbReference>
<name>A0A6N0NSQ6_9CREN</name>
<evidence type="ECO:0000259" key="1">
    <source>
        <dbReference type="Pfam" id="PF14894"/>
    </source>
</evidence>
<feature type="domain" description="Lsm C-terminal" evidence="1">
    <location>
        <begin position="80"/>
        <end position="141"/>
    </location>
</feature>
<dbReference type="InterPro" id="IPR028277">
    <property type="entry name" value="Lsm_C"/>
</dbReference>
<dbReference type="Proteomes" id="UP000509301">
    <property type="component" value="Chromosome"/>
</dbReference>
<dbReference type="AlphaFoldDB" id="A0A6N0NSQ6"/>
<evidence type="ECO:0000313" key="3">
    <source>
        <dbReference type="Proteomes" id="UP000509301"/>
    </source>
</evidence>
<evidence type="ECO:0000313" key="2">
    <source>
        <dbReference type="EMBL" id="QKQ99873.1"/>
    </source>
</evidence>
<dbReference type="SUPFAM" id="SSF50182">
    <property type="entry name" value="Sm-like ribonucleoproteins"/>
    <property type="match status" value="1"/>
</dbReference>
<accession>A0A6N0NSQ6</accession>
<reference evidence="2 3" key="1">
    <citation type="submission" date="2020-02" db="EMBL/GenBank/DDBJ databases">
        <title>Comparative genome analysis reveals the metabolism and evolution of the thermophilic archaeal genus Metallosphaera.</title>
        <authorList>
            <person name="Jiang C."/>
        </authorList>
    </citation>
    <scope>NUCLEOTIDE SEQUENCE [LARGE SCALE GENOMIC DNA]</scope>
    <source>
        <strain evidence="2 3">Ric-A</strain>
    </source>
</reference>
<dbReference type="Gene3D" id="3.30.310.60">
    <property type="entry name" value="Like-Sm ribonucleoprotein, C-terminal domain"/>
    <property type="match status" value="1"/>
</dbReference>
<dbReference type="Pfam" id="PF14894">
    <property type="entry name" value="Lsm_C"/>
    <property type="match status" value="1"/>
</dbReference>
<dbReference type="GeneID" id="55641347"/>
<sequence length="146" mass="16325">MSSTKRIMGDMNTLLDKTVIVKLSNGRSYSGLLSSYELNPFIIGLANAKDNENNVYYKVFINGLMISEVIVKSPPLFDVREFAEMLQKTLGLRQGDVKLYEEAGVITVMEKIKVSESGVEGSGPMAQRIYDLYNDYIAKKKKGDVK</sequence>
<organism evidence="2 3">
    <name type="scientific">Metallosphaera tengchongensis</name>
    <dbReference type="NCBI Taxonomy" id="1532350"/>
    <lineage>
        <taxon>Archaea</taxon>
        <taxon>Thermoproteota</taxon>
        <taxon>Thermoprotei</taxon>
        <taxon>Sulfolobales</taxon>
        <taxon>Sulfolobaceae</taxon>
        <taxon>Metallosphaera</taxon>
    </lineage>
</organism>